<sequence length="196" mass="22102">MSCAQSGTDGPFDVKIDGDKIDVDEVCPFSDDRQEDEGDQSNQTLVELPDSPRSYLQHFLQQAASNSEVIEEAQLKDTIHSASSSSVSHRAWTGRLYQEICEQLRQIQSTKGYTTEGTTDSINQIQSGLSRVHSHPSIEAKHTPSERRCVSVASEDCPEAQFMDPLERLSTLHAEQRRAFKLQRREERLRRLRGLG</sequence>
<dbReference type="Proteomes" id="UP000604046">
    <property type="component" value="Unassembled WGS sequence"/>
</dbReference>
<keyword evidence="2" id="KW-1185">Reference proteome</keyword>
<dbReference type="AlphaFoldDB" id="A0A812UBZ8"/>
<dbReference type="EMBL" id="CAJNDS010002712">
    <property type="protein sequence ID" value="CAE7570574.1"/>
    <property type="molecule type" value="Genomic_DNA"/>
</dbReference>
<accession>A0A812UBZ8</accession>
<evidence type="ECO:0000313" key="1">
    <source>
        <dbReference type="EMBL" id="CAE7570574.1"/>
    </source>
</evidence>
<gene>
    <name evidence="1" type="ORF">SNAT2548_LOCUS32482</name>
</gene>
<comment type="caution">
    <text evidence="1">The sequence shown here is derived from an EMBL/GenBank/DDBJ whole genome shotgun (WGS) entry which is preliminary data.</text>
</comment>
<protein>
    <submittedName>
        <fullName evidence="1">Uncharacterized protein</fullName>
    </submittedName>
</protein>
<evidence type="ECO:0000313" key="2">
    <source>
        <dbReference type="Proteomes" id="UP000604046"/>
    </source>
</evidence>
<organism evidence="1 2">
    <name type="scientific">Symbiodinium natans</name>
    <dbReference type="NCBI Taxonomy" id="878477"/>
    <lineage>
        <taxon>Eukaryota</taxon>
        <taxon>Sar</taxon>
        <taxon>Alveolata</taxon>
        <taxon>Dinophyceae</taxon>
        <taxon>Suessiales</taxon>
        <taxon>Symbiodiniaceae</taxon>
        <taxon>Symbiodinium</taxon>
    </lineage>
</organism>
<name>A0A812UBZ8_9DINO</name>
<proteinExistence type="predicted"/>
<reference evidence="1" key="1">
    <citation type="submission" date="2021-02" db="EMBL/GenBank/DDBJ databases">
        <authorList>
            <person name="Dougan E. K."/>
            <person name="Rhodes N."/>
            <person name="Thang M."/>
            <person name="Chan C."/>
        </authorList>
    </citation>
    <scope>NUCLEOTIDE SEQUENCE</scope>
</reference>